<evidence type="ECO:0000256" key="4">
    <source>
        <dbReference type="ARBA" id="ARBA00022989"/>
    </source>
</evidence>
<dbReference type="PANTHER" id="PTHR10057">
    <property type="entry name" value="PERIPHERAL-TYPE BENZODIAZEPINE RECEPTOR"/>
    <property type="match status" value="1"/>
</dbReference>
<comment type="subcellular location">
    <subcellularLocation>
        <location evidence="1">Membrane</location>
        <topology evidence="1">Multi-pass membrane protein</topology>
    </subcellularLocation>
</comment>
<dbReference type="InterPro" id="IPR038330">
    <property type="entry name" value="TspO/MBR-related_sf"/>
</dbReference>
<dbReference type="CDD" id="cd15904">
    <property type="entry name" value="TSPO_MBR"/>
    <property type="match status" value="1"/>
</dbReference>
<evidence type="ECO:0000256" key="6">
    <source>
        <dbReference type="SAM" id="Phobius"/>
    </source>
</evidence>
<evidence type="ECO:0000256" key="3">
    <source>
        <dbReference type="ARBA" id="ARBA00022692"/>
    </source>
</evidence>
<dbReference type="PIRSF" id="PIRSF005859">
    <property type="entry name" value="PBR"/>
    <property type="match status" value="1"/>
</dbReference>
<keyword evidence="4 6" id="KW-1133">Transmembrane helix</keyword>
<dbReference type="GO" id="GO:0016020">
    <property type="term" value="C:membrane"/>
    <property type="evidence" value="ECO:0007669"/>
    <property type="project" value="UniProtKB-SubCell"/>
</dbReference>
<dbReference type="Proteomes" id="UP000766904">
    <property type="component" value="Unassembled WGS sequence"/>
</dbReference>
<organism evidence="7 8">
    <name type="scientific">Natronococcus pandeyae</name>
    <dbReference type="NCBI Taxonomy" id="2055836"/>
    <lineage>
        <taxon>Archaea</taxon>
        <taxon>Methanobacteriati</taxon>
        <taxon>Methanobacteriota</taxon>
        <taxon>Stenosarchaea group</taxon>
        <taxon>Halobacteria</taxon>
        <taxon>Halobacteriales</taxon>
        <taxon>Natrialbaceae</taxon>
        <taxon>Natronococcus</taxon>
    </lineage>
</organism>
<dbReference type="OrthoDB" id="212929at2157"/>
<dbReference type="RefSeq" id="WP_148858066.1">
    <property type="nucleotide sequence ID" value="NZ_PHNJ01000005.1"/>
</dbReference>
<evidence type="ECO:0000313" key="8">
    <source>
        <dbReference type="Proteomes" id="UP000766904"/>
    </source>
</evidence>
<keyword evidence="8" id="KW-1185">Reference proteome</keyword>
<feature type="transmembrane region" description="Helical" evidence="6">
    <location>
        <begin position="63"/>
        <end position="83"/>
    </location>
</feature>
<protein>
    <submittedName>
        <fullName evidence="7">TspO protein</fullName>
    </submittedName>
</protein>
<gene>
    <name evidence="7" type="ORF">CV102_11175</name>
</gene>
<dbReference type="EMBL" id="PHNJ01000005">
    <property type="protein sequence ID" value="TYL38368.1"/>
    <property type="molecule type" value="Genomic_DNA"/>
</dbReference>
<dbReference type="Gene3D" id="1.20.1260.100">
    <property type="entry name" value="TspO/MBR protein"/>
    <property type="match status" value="1"/>
</dbReference>
<name>A0A8J8Q4P5_9EURY</name>
<dbReference type="Pfam" id="PF03073">
    <property type="entry name" value="TspO_MBR"/>
    <property type="match status" value="1"/>
</dbReference>
<dbReference type="AlphaFoldDB" id="A0A8J8Q4P5"/>
<evidence type="ECO:0000256" key="1">
    <source>
        <dbReference type="ARBA" id="ARBA00004141"/>
    </source>
</evidence>
<evidence type="ECO:0000256" key="5">
    <source>
        <dbReference type="ARBA" id="ARBA00023136"/>
    </source>
</evidence>
<keyword evidence="5 6" id="KW-0472">Membrane</keyword>
<evidence type="ECO:0000313" key="7">
    <source>
        <dbReference type="EMBL" id="TYL38368.1"/>
    </source>
</evidence>
<dbReference type="PANTHER" id="PTHR10057:SF0">
    <property type="entry name" value="TRANSLOCATOR PROTEIN"/>
    <property type="match status" value="1"/>
</dbReference>
<proteinExistence type="inferred from homology"/>
<comment type="caution">
    <text evidence="7">The sequence shown here is derived from an EMBL/GenBank/DDBJ whole genome shotgun (WGS) entry which is preliminary data.</text>
</comment>
<feature type="transmembrane region" description="Helical" evidence="6">
    <location>
        <begin position="122"/>
        <end position="143"/>
    </location>
</feature>
<comment type="similarity">
    <text evidence="2">Belongs to the TspO/BZRP family.</text>
</comment>
<dbReference type="GO" id="GO:0033013">
    <property type="term" value="P:tetrapyrrole metabolic process"/>
    <property type="evidence" value="ECO:0007669"/>
    <property type="project" value="UniProtKB-ARBA"/>
</dbReference>
<reference evidence="7" key="1">
    <citation type="submission" date="2017-11" db="EMBL/GenBank/DDBJ databases">
        <authorList>
            <person name="Kajale S.C."/>
            <person name="Sharma A."/>
        </authorList>
    </citation>
    <scope>NUCLEOTIDE SEQUENCE</scope>
    <source>
        <strain evidence="7">LS1_42</strain>
    </source>
</reference>
<keyword evidence="3 6" id="KW-0812">Transmembrane</keyword>
<feature type="transmembrane region" description="Helical" evidence="6">
    <location>
        <begin position="150"/>
        <end position="171"/>
    </location>
</feature>
<evidence type="ECO:0000256" key="2">
    <source>
        <dbReference type="ARBA" id="ARBA00007524"/>
    </source>
</evidence>
<feature type="transmembrane region" description="Helical" evidence="6">
    <location>
        <begin position="99"/>
        <end position="116"/>
    </location>
</feature>
<dbReference type="FunFam" id="1.20.1260.100:FF:000001">
    <property type="entry name" value="translocator protein 2"/>
    <property type="match status" value="1"/>
</dbReference>
<sequence>MFTLDRNAEVELRGQDGDSEWRELASAIAFCELTGVVPGLITADARENWYPTLEKPPRTPPDWAFPPVWTVLFAAMGVAWHLIRRARTGDTARKRRAEGLFLLQLALNALWTLVFFGRRSTFGGLVVIALLGPAIALTLAAFARVDRRAALLLVPYLLWVAFATTINYRIWKRNR</sequence>
<dbReference type="InterPro" id="IPR004307">
    <property type="entry name" value="TspO_MBR"/>
</dbReference>
<accession>A0A8J8Q4P5</accession>